<dbReference type="Gene3D" id="3.30.390.30">
    <property type="match status" value="1"/>
</dbReference>
<evidence type="ECO:0000259" key="5">
    <source>
        <dbReference type="Pfam" id="PF07992"/>
    </source>
</evidence>
<evidence type="ECO:0000313" key="6">
    <source>
        <dbReference type="EMBL" id="QQR36150.1"/>
    </source>
</evidence>
<dbReference type="Pfam" id="PF02852">
    <property type="entry name" value="Pyr_redox_dim"/>
    <property type="match status" value="1"/>
</dbReference>
<evidence type="ECO:0000313" key="7">
    <source>
        <dbReference type="Proteomes" id="UP000595460"/>
    </source>
</evidence>
<keyword evidence="2" id="KW-0285">Flavoprotein</keyword>
<accession>A0ABX7BW30</accession>
<evidence type="ECO:0000256" key="2">
    <source>
        <dbReference type="ARBA" id="ARBA00022630"/>
    </source>
</evidence>
<evidence type="ECO:0000259" key="4">
    <source>
        <dbReference type="Pfam" id="PF02852"/>
    </source>
</evidence>
<dbReference type="InterPro" id="IPR016156">
    <property type="entry name" value="FAD/NAD-linked_Rdtase_dimer_sf"/>
</dbReference>
<proteinExistence type="predicted"/>
<evidence type="ECO:0000256" key="1">
    <source>
        <dbReference type="ARBA" id="ARBA00001974"/>
    </source>
</evidence>
<dbReference type="PANTHER" id="PTHR43014">
    <property type="entry name" value="MERCURIC REDUCTASE"/>
    <property type="match status" value="1"/>
</dbReference>
<protein>
    <submittedName>
        <fullName evidence="6">NAD(P)/FAD-dependent oxidoreductase</fullName>
    </submittedName>
</protein>
<feature type="domain" description="FAD/NAD(P)-binding" evidence="5">
    <location>
        <begin position="8"/>
        <end position="321"/>
    </location>
</feature>
<dbReference type="Proteomes" id="UP000595460">
    <property type="component" value="Chromosome"/>
</dbReference>
<dbReference type="EMBL" id="CP068047">
    <property type="protein sequence ID" value="QQR36150.1"/>
    <property type="molecule type" value="Genomic_DNA"/>
</dbReference>
<keyword evidence="3" id="KW-0274">FAD</keyword>
<dbReference type="PANTHER" id="PTHR43014:SF5">
    <property type="entry name" value="GLUTATHIONE REDUCTASE (NADPH)"/>
    <property type="match status" value="1"/>
</dbReference>
<feature type="domain" description="Pyridine nucleotide-disulphide oxidoreductase dimerisation" evidence="4">
    <location>
        <begin position="344"/>
        <end position="433"/>
    </location>
</feature>
<keyword evidence="7" id="KW-1185">Reference proteome</keyword>
<organism evidence="6 7">
    <name type="scientific">Devosia oryziradicis</name>
    <dbReference type="NCBI Taxonomy" id="2801335"/>
    <lineage>
        <taxon>Bacteria</taxon>
        <taxon>Pseudomonadati</taxon>
        <taxon>Pseudomonadota</taxon>
        <taxon>Alphaproteobacteria</taxon>
        <taxon>Hyphomicrobiales</taxon>
        <taxon>Devosiaceae</taxon>
        <taxon>Devosia</taxon>
    </lineage>
</organism>
<dbReference type="SUPFAM" id="SSF51905">
    <property type="entry name" value="FAD/NAD(P)-binding domain"/>
    <property type="match status" value="1"/>
</dbReference>
<dbReference type="PRINTS" id="PR00411">
    <property type="entry name" value="PNDRDTASEI"/>
</dbReference>
<dbReference type="InterPro" id="IPR023753">
    <property type="entry name" value="FAD/NAD-binding_dom"/>
</dbReference>
<dbReference type="InterPro" id="IPR036188">
    <property type="entry name" value="FAD/NAD-bd_sf"/>
</dbReference>
<dbReference type="Gene3D" id="3.50.50.60">
    <property type="entry name" value="FAD/NAD(P)-binding domain"/>
    <property type="match status" value="2"/>
</dbReference>
<dbReference type="PRINTS" id="PR00368">
    <property type="entry name" value="FADPNR"/>
</dbReference>
<reference evidence="6 7" key="1">
    <citation type="submission" date="2021-01" db="EMBL/GenBank/DDBJ databases">
        <title>Genome seq and assembly of Devosia sp. G19.</title>
        <authorList>
            <person name="Chhetri G."/>
        </authorList>
    </citation>
    <scope>NUCLEOTIDE SEQUENCE [LARGE SCALE GENOMIC DNA]</scope>
    <source>
        <strain evidence="6 7">G19</strain>
    </source>
</reference>
<evidence type="ECO:0000256" key="3">
    <source>
        <dbReference type="ARBA" id="ARBA00022827"/>
    </source>
</evidence>
<dbReference type="SUPFAM" id="SSF55424">
    <property type="entry name" value="FAD/NAD-linked reductases, dimerisation (C-terminal) domain"/>
    <property type="match status" value="1"/>
</dbReference>
<sequence>MADVTKPDLCVIGAGALGIDLALQARQRGLAVVLVKHPGAEKRDPARAGLRRAAFIASAERAQAFRTAGRVGLDNAEPKPNFRAIAEHAAAIADAAAPDGADERLAALGITILTGKASFIDRQTLRCGDATIRARQFALATGARPAIPPLSGFDQVPYFTPDSILDNIRKLSHLVVIGGTPEAFELAQAYRRLGSMVTLVPQGGLLPGFDSELVAILLRALREEGITIRDDAEITAIVPRSQGTGITLRVPDGEDSLDVSHILLAMGQVPELDDDLLGALKLRRDRQRADHLLLGPDGQTSNGRVSAVGGAAGEHEPHLAARQVGLLVERLLGSGNGRLDLRHMPRLVSTQPALAQVGLDSARALRPDQVVLRANLAETDAAQAIGAPSGTVRLVANRAGAIIGAGAVGPGAAEIMALLALAMARGLPLGELRQLTLPAASPAAALVDLALQHLAQQPRAGWTRRLPGLTRQR</sequence>
<dbReference type="RefSeq" id="WP_201657164.1">
    <property type="nucleotide sequence ID" value="NZ_CP068047.1"/>
</dbReference>
<name>A0ABX7BW30_9HYPH</name>
<gene>
    <name evidence="6" type="ORF">JI749_00450</name>
</gene>
<dbReference type="InterPro" id="IPR004099">
    <property type="entry name" value="Pyr_nucl-diS_OxRdtase_dimer"/>
</dbReference>
<comment type="cofactor">
    <cofactor evidence="1">
        <name>FAD</name>
        <dbReference type="ChEBI" id="CHEBI:57692"/>
    </cofactor>
</comment>
<dbReference type="Pfam" id="PF07992">
    <property type="entry name" value="Pyr_redox_2"/>
    <property type="match status" value="1"/>
</dbReference>